<evidence type="ECO:0000313" key="2">
    <source>
        <dbReference type="EMBL" id="KFH62488.1"/>
    </source>
</evidence>
<gene>
    <name evidence="2" type="ORF">MVEG_11696</name>
</gene>
<evidence type="ECO:0000313" key="3">
    <source>
        <dbReference type="Proteomes" id="UP000243308"/>
    </source>
</evidence>
<evidence type="ECO:0000256" key="1">
    <source>
        <dbReference type="SAM" id="MobiDB-lite"/>
    </source>
</evidence>
<name>A0A086TKL1_9FUNG</name>
<feature type="compositionally biased region" description="Low complexity" evidence="1">
    <location>
        <begin position="739"/>
        <end position="761"/>
    </location>
</feature>
<keyword evidence="3" id="KW-1185">Reference proteome</keyword>
<feature type="compositionally biased region" description="Acidic residues" evidence="1">
    <location>
        <begin position="253"/>
        <end position="264"/>
    </location>
</feature>
<feature type="compositionally biased region" description="Low complexity" evidence="1">
    <location>
        <begin position="186"/>
        <end position="198"/>
    </location>
</feature>
<feature type="compositionally biased region" description="Low complexity" evidence="1">
    <location>
        <begin position="799"/>
        <end position="813"/>
    </location>
</feature>
<feature type="compositionally biased region" description="Acidic residues" evidence="1">
    <location>
        <begin position="284"/>
        <end position="293"/>
    </location>
</feature>
<dbReference type="AlphaFoldDB" id="A0A086TKL1"/>
<feature type="region of interest" description="Disordered" evidence="1">
    <location>
        <begin position="798"/>
        <end position="824"/>
    </location>
</feature>
<dbReference type="OrthoDB" id="5596972at2759"/>
<organism evidence="2 3">
    <name type="scientific">Podila verticillata NRRL 6337</name>
    <dbReference type="NCBI Taxonomy" id="1069443"/>
    <lineage>
        <taxon>Eukaryota</taxon>
        <taxon>Fungi</taxon>
        <taxon>Fungi incertae sedis</taxon>
        <taxon>Mucoromycota</taxon>
        <taxon>Mortierellomycotina</taxon>
        <taxon>Mortierellomycetes</taxon>
        <taxon>Mortierellales</taxon>
        <taxon>Mortierellaceae</taxon>
        <taxon>Podila</taxon>
    </lineage>
</organism>
<feature type="region of interest" description="Disordered" evidence="1">
    <location>
        <begin position="177"/>
        <end position="229"/>
    </location>
</feature>
<sequence length="824" mass="90564">MVVQPRFVGVLLRGRSTWKNIAETDYLVLQHHPRQSINPFRIITRGFPHYRVAEGTSAEPLQAELERLSQLARASIEGKVTSKKISAWLKASSEHNNILALSRPEDHLQHDDSIDQDNIDHHHNDGDGYLSDSSFISNGDIIDPFTTHNRTRPLRRAISLEDLSSAASIHRQLHSSGLLHQSRLRPISSTPSHTTPSPAEIATLQPTRHPDFVPSTQPPNFGSSSASPSAITRTIQHMEFVPLKDRPQSDHDQDLEEEEDEDLDPYLLDRDRQDATNLPTPDVSPEELSDSSEDLVTQGELTETRSRRSFDTSNRQQRHNSYPGIGVAPPGDEDPSTWSWLKDSPFLDAFVNWIEGPDAVSQPKNQEKDKPNPWLDIPFQFIALLTYPEPDAKTGNKMTLNLVRETAFVRQRRRTLLMLTAYTLLVRYCSFDFFLVVLFASNCAMLFLMKNSGRMNVNMAKRAVRQRVGWAKQWAGSIFKRGNNTSSSNVNNGVSGTSTSHPSRPFITHRRGASQSALSVNMTQTESLQNIQTSSGGNSSSVTVVAETSPQMKRRGLFGKKVAVGGNHSHSASTSTVQGTALTNDSASVMTATTMTVPTAAKRRFFRRNQNNSLNNTSTMIPNNTSVPIPIPAPKSPSILPPTSKTTIPNAPLSCSPLTQSQSLPQLQFSPKKPLSPAPLSVVGSTSGNHEVNRSKKSSSPKLFERAPELQLNTKLPPMDPVSHLATPSPSTPPLFSGLSQLLNRSSSPSVSSLRPSQPSPTLLQSEIMEQGDRGMLLDVESELDKIFSEVQHASLPYSSSSDIQKSSGSGASEKSMATIQSVL</sequence>
<protein>
    <submittedName>
        <fullName evidence="2">Uncharacterized protein</fullName>
    </submittedName>
</protein>
<feature type="compositionally biased region" description="Basic and acidic residues" evidence="1">
    <location>
        <begin position="242"/>
        <end position="252"/>
    </location>
</feature>
<feature type="compositionally biased region" description="Low complexity" evidence="1">
    <location>
        <begin position="485"/>
        <end position="500"/>
    </location>
</feature>
<feature type="region of interest" description="Disordered" evidence="1">
    <location>
        <begin position="606"/>
        <end position="762"/>
    </location>
</feature>
<feature type="compositionally biased region" description="Polar residues" evidence="1">
    <location>
        <begin position="214"/>
        <end position="229"/>
    </location>
</feature>
<feature type="compositionally biased region" description="Low complexity" evidence="1">
    <location>
        <begin position="652"/>
        <end position="681"/>
    </location>
</feature>
<dbReference type="EMBL" id="KN042432">
    <property type="protein sequence ID" value="KFH62488.1"/>
    <property type="molecule type" value="Genomic_DNA"/>
</dbReference>
<accession>A0A086TKL1</accession>
<reference evidence="2 3" key="1">
    <citation type="submission" date="2011-02" db="EMBL/GenBank/DDBJ databases">
        <title>The Genome Sequence of Mortierella verticillata NRRL 6337.</title>
        <authorList>
            <consortium name="The Broad Institute Genome Sequencing Platform"/>
            <person name="Russ C."/>
            <person name="Cuomo C."/>
            <person name="Burger G."/>
            <person name="Gray M.W."/>
            <person name="Holland P.W.H."/>
            <person name="King N."/>
            <person name="Lang F.B.F."/>
            <person name="Roger A.J."/>
            <person name="Ruiz-Trillo I."/>
            <person name="Young S.K."/>
            <person name="Zeng Q."/>
            <person name="Gargeya S."/>
            <person name="Alvarado L."/>
            <person name="Berlin A."/>
            <person name="Chapman S.B."/>
            <person name="Chen Z."/>
            <person name="Freedman E."/>
            <person name="Gellesch M."/>
            <person name="Goldberg J."/>
            <person name="Griggs A."/>
            <person name="Gujja S."/>
            <person name="Heilman E."/>
            <person name="Heiman D."/>
            <person name="Howarth C."/>
            <person name="Mehta T."/>
            <person name="Neiman D."/>
            <person name="Pearson M."/>
            <person name="Roberts A."/>
            <person name="Saif S."/>
            <person name="Shea T."/>
            <person name="Shenoy N."/>
            <person name="Sisk P."/>
            <person name="Stolte C."/>
            <person name="Sykes S."/>
            <person name="White J."/>
            <person name="Yandava C."/>
            <person name="Haas B."/>
            <person name="Nusbaum C."/>
            <person name="Birren B."/>
        </authorList>
    </citation>
    <scope>NUCLEOTIDE SEQUENCE [LARGE SCALE GENOMIC DNA]</scope>
    <source>
        <strain evidence="2 3">NRRL 6337</strain>
    </source>
</reference>
<proteinExistence type="predicted"/>
<feature type="region of interest" description="Disordered" evidence="1">
    <location>
        <begin position="241"/>
        <end position="335"/>
    </location>
</feature>
<feature type="compositionally biased region" description="Polar residues" evidence="1">
    <location>
        <begin position="608"/>
        <end position="625"/>
    </location>
</feature>
<feature type="region of interest" description="Disordered" evidence="1">
    <location>
        <begin position="485"/>
        <end position="506"/>
    </location>
</feature>
<dbReference type="Proteomes" id="UP000243308">
    <property type="component" value="Unassembled WGS sequence"/>
</dbReference>